<dbReference type="FunFam" id="3.80.10.10:FF:000948">
    <property type="entry name" value="Centrosomal protein 78"/>
    <property type="match status" value="1"/>
</dbReference>
<sequence length="729" mass="78999">MLDSVQIRRRGALNFEGYYDHACATQGLAPLPSVKANLSRGMLDFNGDLVSLSDWTPILASLSINKHLQHIAIRSSYLSNLGSQGLYQSSIRKKIPAVHSKAMTLQLCKAMQKCLSLSACLKTLHLQGLPLRERDLIILTKGIAKSVSLESLSLAHCPIADEGLEVICQSVKYSSSIRTVDFSCCNITWRGAEHMTEIIKHQAVRRHSVAWAESLRYRKPEFEVMGGLRRITLNGNILIGDRGVTALAQELTEDLWVKAVDLQRCGISNEGAQVLLDMLKTNRTVCVLDIRRNPLVDNEMVKAVIKHVLMNTKSQDSQYLWIKPPANKDPPKHSSLRRGGTTGKGKSTFRIGSIRRSSTSGTTKRSRPGSVGYVPWRTAARASKQRGPPPGLTAQDHSFQNATSVRVTVETESESEEAESDSEIMQRIQGKICSSQHSHLQTQCNRLQVELEECRLRLAEERKARLEANSRLVELELENNRLRALNRSLSEVLQAPNQSSSVLEDDKVLDSIEASFQKFHAFLDLLKDAGLGQLASMAGIHQSDFGLVGRPQFSSTQRREVAGVTDSTQDKDEDVARGDGPSMPSGLQSGALFPGDPDFLKDSGEQSPPAKGLLLTTPPFSTSPAPPEDPEREMYSPPSRGASDSEGGGGGGGGGGGSGVSNGRAPGSDRSACSLSSRSKGSGSRWDDGSRSRSSHSVSSKAPSLSQNGGAFGISPTEELLNGSGLAWR</sequence>
<dbReference type="InterPro" id="IPR032675">
    <property type="entry name" value="LRR_dom_sf"/>
</dbReference>
<evidence type="ECO:0000313" key="4">
    <source>
        <dbReference type="RefSeq" id="XP_030622378.1"/>
    </source>
</evidence>
<dbReference type="OrthoDB" id="78308at2759"/>
<dbReference type="AlphaFoldDB" id="A0A6J2UR98"/>
<feature type="compositionally biased region" description="Basic and acidic residues" evidence="2">
    <location>
        <begin position="568"/>
        <end position="577"/>
    </location>
</feature>
<dbReference type="Proteomes" id="UP000504632">
    <property type="component" value="Chromosome 1"/>
</dbReference>
<feature type="compositionally biased region" description="Gly residues" evidence="2">
    <location>
        <begin position="646"/>
        <end position="660"/>
    </location>
</feature>
<name>A0A6J2UR98_CHACN</name>
<dbReference type="InterPro" id="IPR026212">
    <property type="entry name" value="Cep78"/>
</dbReference>
<accession>A0A6J2UR98</accession>
<gene>
    <name evidence="4" type="primary">cep78</name>
</gene>
<evidence type="ECO:0000256" key="1">
    <source>
        <dbReference type="SAM" id="Coils"/>
    </source>
</evidence>
<dbReference type="SUPFAM" id="SSF52047">
    <property type="entry name" value="RNI-like"/>
    <property type="match status" value="1"/>
</dbReference>
<keyword evidence="1" id="KW-0175">Coiled coil</keyword>
<evidence type="ECO:0000256" key="2">
    <source>
        <dbReference type="SAM" id="MobiDB-lite"/>
    </source>
</evidence>
<dbReference type="GeneID" id="115805824"/>
<feature type="region of interest" description="Disordered" evidence="2">
    <location>
        <begin position="322"/>
        <end position="422"/>
    </location>
</feature>
<keyword evidence="3" id="KW-1185">Reference proteome</keyword>
<dbReference type="FunFam" id="3.80.10.10:FF:000070">
    <property type="entry name" value="Centrosomal protein of 78 kDa"/>
    <property type="match status" value="1"/>
</dbReference>
<dbReference type="PANTHER" id="PTHR24110">
    <property type="entry name" value="CENTROSOMAL PROTEIN OF 78 KDA"/>
    <property type="match status" value="1"/>
</dbReference>
<dbReference type="Gene3D" id="3.80.10.10">
    <property type="entry name" value="Ribonuclease Inhibitor"/>
    <property type="match status" value="2"/>
</dbReference>
<dbReference type="CTD" id="84131"/>
<dbReference type="GO" id="GO:0044782">
    <property type="term" value="P:cilium organization"/>
    <property type="evidence" value="ECO:0007669"/>
    <property type="project" value="TreeGrafter"/>
</dbReference>
<organism evidence="3 4">
    <name type="scientific">Chanos chanos</name>
    <name type="common">Milkfish</name>
    <name type="synonym">Mugil chanos</name>
    <dbReference type="NCBI Taxonomy" id="29144"/>
    <lineage>
        <taxon>Eukaryota</taxon>
        <taxon>Metazoa</taxon>
        <taxon>Chordata</taxon>
        <taxon>Craniata</taxon>
        <taxon>Vertebrata</taxon>
        <taxon>Euteleostomi</taxon>
        <taxon>Actinopterygii</taxon>
        <taxon>Neopterygii</taxon>
        <taxon>Teleostei</taxon>
        <taxon>Ostariophysi</taxon>
        <taxon>Gonorynchiformes</taxon>
        <taxon>Chanidae</taxon>
        <taxon>Chanos</taxon>
    </lineage>
</organism>
<feature type="compositionally biased region" description="Acidic residues" evidence="2">
    <location>
        <begin position="411"/>
        <end position="422"/>
    </location>
</feature>
<dbReference type="FunCoup" id="A0A6J2UR98">
    <property type="interactions" value="943"/>
</dbReference>
<dbReference type="GO" id="GO:0005813">
    <property type="term" value="C:centrosome"/>
    <property type="evidence" value="ECO:0007669"/>
    <property type="project" value="TreeGrafter"/>
</dbReference>
<dbReference type="GO" id="GO:0036064">
    <property type="term" value="C:ciliary basal body"/>
    <property type="evidence" value="ECO:0007669"/>
    <property type="project" value="TreeGrafter"/>
</dbReference>
<feature type="compositionally biased region" description="Low complexity" evidence="2">
    <location>
        <begin position="344"/>
        <end position="363"/>
    </location>
</feature>
<feature type="coiled-coil region" evidence="1">
    <location>
        <begin position="437"/>
        <end position="495"/>
    </location>
</feature>
<dbReference type="Pfam" id="PF13516">
    <property type="entry name" value="LRR_6"/>
    <property type="match status" value="2"/>
</dbReference>
<proteinExistence type="predicted"/>
<feature type="compositionally biased region" description="Low complexity" evidence="2">
    <location>
        <begin position="668"/>
        <end position="684"/>
    </location>
</feature>
<dbReference type="SMART" id="SM00368">
    <property type="entry name" value="LRR_RI"/>
    <property type="match status" value="6"/>
</dbReference>
<dbReference type="InParanoid" id="A0A6J2UR98"/>
<evidence type="ECO:0000313" key="3">
    <source>
        <dbReference type="Proteomes" id="UP000504632"/>
    </source>
</evidence>
<feature type="region of interest" description="Disordered" evidence="2">
    <location>
        <begin position="554"/>
        <end position="729"/>
    </location>
</feature>
<protein>
    <submittedName>
        <fullName evidence="4">Centrosomal protein of 78 kDa</fullName>
    </submittedName>
</protein>
<dbReference type="PANTHER" id="PTHR24110:SF3">
    <property type="entry name" value="CENTROSOMAL PROTEIN OF 78 KDA"/>
    <property type="match status" value="1"/>
</dbReference>
<dbReference type="PRINTS" id="PR02062">
    <property type="entry name" value="CENTROSOME78"/>
</dbReference>
<dbReference type="InterPro" id="IPR001611">
    <property type="entry name" value="Leu-rich_rpt"/>
</dbReference>
<feature type="compositionally biased region" description="Low complexity" evidence="2">
    <location>
        <begin position="613"/>
        <end position="623"/>
    </location>
</feature>
<reference evidence="4" key="1">
    <citation type="submission" date="2025-08" db="UniProtKB">
        <authorList>
            <consortium name="RefSeq"/>
        </authorList>
    </citation>
    <scope>IDENTIFICATION</scope>
</reference>
<dbReference type="RefSeq" id="XP_030622378.1">
    <property type="nucleotide sequence ID" value="XM_030766518.1"/>
</dbReference>